<evidence type="ECO:0000313" key="3">
    <source>
        <dbReference type="Proteomes" id="UP000887564"/>
    </source>
</evidence>
<evidence type="ECO:0000256" key="2">
    <source>
        <dbReference type="SAM" id="Phobius"/>
    </source>
</evidence>
<evidence type="ECO:0000313" key="4">
    <source>
        <dbReference type="WBParaSite" id="PEQ_0000720101-mRNA-1"/>
    </source>
</evidence>
<name>A0A914RLN0_PAREQ</name>
<sequence length="76" mass="8286">MLLFSDGENKGVASAHVEKADSSTEPLDVADSEKEGMLTEKPPPDKYHLVYLIMLLHGVGTLMPWNMFITIAPAVS</sequence>
<keyword evidence="2" id="KW-1133">Transmembrane helix</keyword>
<evidence type="ECO:0000256" key="1">
    <source>
        <dbReference type="SAM" id="MobiDB-lite"/>
    </source>
</evidence>
<keyword evidence="2" id="KW-0812">Transmembrane</keyword>
<dbReference type="WBParaSite" id="PEQ_0000720101-mRNA-1">
    <property type="protein sequence ID" value="PEQ_0000720101-mRNA-1"/>
    <property type="gene ID" value="PEQ_0000720101"/>
</dbReference>
<proteinExistence type="predicted"/>
<accession>A0A914RLN0</accession>
<reference evidence="4" key="1">
    <citation type="submission" date="2022-11" db="UniProtKB">
        <authorList>
            <consortium name="WormBaseParasite"/>
        </authorList>
    </citation>
    <scope>IDENTIFICATION</scope>
</reference>
<dbReference type="Proteomes" id="UP000887564">
    <property type="component" value="Unplaced"/>
</dbReference>
<feature type="compositionally biased region" description="Basic and acidic residues" evidence="1">
    <location>
        <begin position="31"/>
        <end position="41"/>
    </location>
</feature>
<feature type="region of interest" description="Disordered" evidence="1">
    <location>
        <begin position="1"/>
        <end position="41"/>
    </location>
</feature>
<organism evidence="3 4">
    <name type="scientific">Parascaris equorum</name>
    <name type="common">Equine roundworm</name>
    <dbReference type="NCBI Taxonomy" id="6256"/>
    <lineage>
        <taxon>Eukaryota</taxon>
        <taxon>Metazoa</taxon>
        <taxon>Ecdysozoa</taxon>
        <taxon>Nematoda</taxon>
        <taxon>Chromadorea</taxon>
        <taxon>Rhabditida</taxon>
        <taxon>Spirurina</taxon>
        <taxon>Ascaridomorpha</taxon>
        <taxon>Ascaridoidea</taxon>
        <taxon>Ascarididae</taxon>
        <taxon>Parascaris</taxon>
    </lineage>
</organism>
<feature type="transmembrane region" description="Helical" evidence="2">
    <location>
        <begin position="49"/>
        <end position="75"/>
    </location>
</feature>
<keyword evidence="2" id="KW-0472">Membrane</keyword>
<dbReference type="AlphaFoldDB" id="A0A914RLN0"/>
<keyword evidence="3" id="KW-1185">Reference proteome</keyword>
<protein>
    <submittedName>
        <fullName evidence="4">Uncharacterized protein</fullName>
    </submittedName>
</protein>